<dbReference type="AlphaFoldDB" id="A0A9W6MAX5"/>
<reference evidence="7" key="1">
    <citation type="journal article" date="2014" name="Int. J. Syst. Evol. Microbiol.">
        <title>Complete genome sequence of Corynebacterium casei LMG S-19264T (=DSM 44701T), isolated from a smear-ripened cheese.</title>
        <authorList>
            <consortium name="US DOE Joint Genome Institute (JGI-PGF)"/>
            <person name="Walter F."/>
            <person name="Albersmeier A."/>
            <person name="Kalinowski J."/>
            <person name="Ruckert C."/>
        </authorList>
    </citation>
    <scope>NUCLEOTIDE SEQUENCE</scope>
    <source>
        <strain evidence="7">VKM Ac-2007</strain>
    </source>
</reference>
<dbReference type="GO" id="GO:0030313">
    <property type="term" value="C:cell envelope"/>
    <property type="evidence" value="ECO:0007669"/>
    <property type="project" value="UniProtKB-SubCell"/>
</dbReference>
<dbReference type="PROSITE" id="PS51257">
    <property type="entry name" value="PROKAR_LIPOPROTEIN"/>
    <property type="match status" value="1"/>
</dbReference>
<dbReference type="PANTHER" id="PTHR46847">
    <property type="entry name" value="D-ALLOSE-BINDING PERIPLASMIC PROTEIN-RELATED"/>
    <property type="match status" value="1"/>
</dbReference>
<feature type="signal peptide" evidence="5">
    <location>
        <begin position="1"/>
        <end position="25"/>
    </location>
</feature>
<accession>A0A9W6MAX5</accession>
<dbReference type="SUPFAM" id="SSF53822">
    <property type="entry name" value="Periplasmic binding protein-like I"/>
    <property type="match status" value="1"/>
</dbReference>
<protein>
    <recommendedName>
        <fullName evidence="6">Periplasmic binding protein domain-containing protein</fullName>
    </recommendedName>
</protein>
<feature type="chain" id="PRO_5040983978" description="Periplasmic binding protein domain-containing protein" evidence="5">
    <location>
        <begin position="26"/>
        <end position="393"/>
    </location>
</feature>
<dbReference type="GO" id="GO:0030246">
    <property type="term" value="F:carbohydrate binding"/>
    <property type="evidence" value="ECO:0007669"/>
    <property type="project" value="UniProtKB-ARBA"/>
</dbReference>
<feature type="compositionally biased region" description="Low complexity" evidence="4">
    <location>
        <begin position="28"/>
        <end position="46"/>
    </location>
</feature>
<dbReference type="Gene3D" id="3.40.50.2300">
    <property type="match status" value="2"/>
</dbReference>
<gene>
    <name evidence="7" type="ORF">GCM10017600_08570</name>
</gene>
<dbReference type="Proteomes" id="UP001143474">
    <property type="component" value="Unassembled WGS sequence"/>
</dbReference>
<feature type="region of interest" description="Disordered" evidence="4">
    <location>
        <begin position="28"/>
        <end position="49"/>
    </location>
</feature>
<comment type="caution">
    <text evidence="7">The sequence shown here is derived from an EMBL/GenBank/DDBJ whole genome shotgun (WGS) entry which is preliminary data.</text>
</comment>
<keyword evidence="8" id="KW-1185">Reference proteome</keyword>
<proteinExistence type="inferred from homology"/>
<feature type="domain" description="Periplasmic binding protein" evidence="6">
    <location>
        <begin position="95"/>
        <end position="353"/>
    </location>
</feature>
<evidence type="ECO:0000256" key="4">
    <source>
        <dbReference type="SAM" id="MobiDB-lite"/>
    </source>
</evidence>
<evidence type="ECO:0000256" key="5">
    <source>
        <dbReference type="SAM" id="SignalP"/>
    </source>
</evidence>
<name>A0A9W6MAX5_9ACTN</name>
<evidence type="ECO:0000313" key="7">
    <source>
        <dbReference type="EMBL" id="GLK07452.1"/>
    </source>
</evidence>
<comment type="similarity">
    <text evidence="2">Belongs to the bacterial solute-binding protein 2 family.</text>
</comment>
<evidence type="ECO:0000259" key="6">
    <source>
        <dbReference type="Pfam" id="PF13407"/>
    </source>
</evidence>
<dbReference type="RefSeq" id="WP_271215987.1">
    <property type="nucleotide sequence ID" value="NZ_BAAAVD010000006.1"/>
</dbReference>
<evidence type="ECO:0000313" key="8">
    <source>
        <dbReference type="Proteomes" id="UP001143474"/>
    </source>
</evidence>
<dbReference type="EMBL" id="BSEV01000001">
    <property type="protein sequence ID" value="GLK07452.1"/>
    <property type="molecule type" value="Genomic_DNA"/>
</dbReference>
<evidence type="ECO:0000256" key="2">
    <source>
        <dbReference type="ARBA" id="ARBA00007639"/>
    </source>
</evidence>
<reference evidence="7" key="2">
    <citation type="submission" date="2023-01" db="EMBL/GenBank/DDBJ databases">
        <authorList>
            <person name="Sun Q."/>
            <person name="Evtushenko L."/>
        </authorList>
    </citation>
    <scope>NUCLEOTIDE SEQUENCE</scope>
    <source>
        <strain evidence="7">VKM Ac-2007</strain>
    </source>
</reference>
<dbReference type="InterPro" id="IPR025997">
    <property type="entry name" value="SBP_2_dom"/>
</dbReference>
<keyword evidence="3 5" id="KW-0732">Signal</keyword>
<comment type="subcellular location">
    <subcellularLocation>
        <location evidence="1">Cell envelope</location>
    </subcellularLocation>
</comment>
<evidence type="ECO:0000256" key="3">
    <source>
        <dbReference type="ARBA" id="ARBA00022729"/>
    </source>
</evidence>
<dbReference type="PANTHER" id="PTHR46847:SF1">
    <property type="entry name" value="D-ALLOSE-BINDING PERIPLASMIC PROTEIN-RELATED"/>
    <property type="match status" value="1"/>
</dbReference>
<organism evidence="7 8">
    <name type="scientific">Streptosporangium carneum</name>
    <dbReference type="NCBI Taxonomy" id="47481"/>
    <lineage>
        <taxon>Bacteria</taxon>
        <taxon>Bacillati</taxon>
        <taxon>Actinomycetota</taxon>
        <taxon>Actinomycetes</taxon>
        <taxon>Streptosporangiales</taxon>
        <taxon>Streptosporangiaceae</taxon>
        <taxon>Streptosporangium</taxon>
    </lineage>
</organism>
<dbReference type="InterPro" id="IPR028082">
    <property type="entry name" value="Peripla_BP_I"/>
</dbReference>
<evidence type="ECO:0000256" key="1">
    <source>
        <dbReference type="ARBA" id="ARBA00004196"/>
    </source>
</evidence>
<sequence>MFSKTWRRNPLALLCAGMLALGACSSGTTSSGVTSSGVASSTDATGEGNKDLDKLIDELIKGSSYGVPPTAAPSVPPGKKVWIVSCGQSAIGCQTGAEAVKEAAETVGWEAQICDGRLNAGGAFAQCVRQGVAARQDAIITEAVDCSDIRQPLREAKAAGVLTVDFWGFDCDTGVGASGERLFTASVIPADEYPTNEEYQKAIGQARAQWIMARSRGRASIIELVFKGTNIGSALHEGFATGIASCSGCKVHPVDVTLSTFGDVRQLVESALLRHPDATWVSIPLDSLVLAGAAQAVAGSPRRAELQLIGGEGLPPNLNLIRGGQGQNAAVGQPIDWYGWAAVDTLIRVFAGQNPIPAGLGFQTVDSRANLPRSGPYVAPMDFRAAYRKAWGR</sequence>
<dbReference type="Pfam" id="PF13407">
    <property type="entry name" value="Peripla_BP_4"/>
    <property type="match status" value="1"/>
</dbReference>